<feature type="compositionally biased region" description="Low complexity" evidence="1">
    <location>
        <begin position="1"/>
        <end position="19"/>
    </location>
</feature>
<organism evidence="2 3">
    <name type="scientific">Anas zonorhyncha</name>
    <name type="common">Eastern spot-billed duck</name>
    <dbReference type="NCBI Taxonomy" id="75864"/>
    <lineage>
        <taxon>Eukaryota</taxon>
        <taxon>Metazoa</taxon>
        <taxon>Chordata</taxon>
        <taxon>Craniata</taxon>
        <taxon>Vertebrata</taxon>
        <taxon>Euteleostomi</taxon>
        <taxon>Archelosauria</taxon>
        <taxon>Archosauria</taxon>
        <taxon>Dinosauria</taxon>
        <taxon>Saurischia</taxon>
        <taxon>Theropoda</taxon>
        <taxon>Coelurosauria</taxon>
        <taxon>Aves</taxon>
        <taxon>Neognathae</taxon>
        <taxon>Galloanserae</taxon>
        <taxon>Anseriformes</taxon>
        <taxon>Anatidae</taxon>
        <taxon>Anatinae</taxon>
        <taxon>Anas</taxon>
    </lineage>
</organism>
<sequence length="87" mass="8819">MQTKPRSSPGQSSPASCSSRGRRCSPWQLAPPAGTGRSLASAASGQLTPLGCQQWHRCPSGTASQTPSLPHPSQTSCPGAAGCRGLC</sequence>
<evidence type="ECO:0000313" key="2">
    <source>
        <dbReference type="Ensembl" id="ENSAZOP00000026896.1"/>
    </source>
</evidence>
<dbReference type="Ensembl" id="ENSAZOT00000028829.1">
    <property type="protein sequence ID" value="ENSAZOP00000026896.1"/>
    <property type="gene ID" value="ENSAZOG00000017092.1"/>
</dbReference>
<protein>
    <submittedName>
        <fullName evidence="2">Uncharacterized protein</fullName>
    </submittedName>
</protein>
<reference evidence="2" key="2">
    <citation type="submission" date="2025-09" db="UniProtKB">
        <authorList>
            <consortium name="Ensembl"/>
        </authorList>
    </citation>
    <scope>IDENTIFICATION</scope>
</reference>
<accession>A0A8B9ZZ55</accession>
<proteinExistence type="predicted"/>
<dbReference type="Proteomes" id="UP000694549">
    <property type="component" value="Unplaced"/>
</dbReference>
<feature type="region of interest" description="Disordered" evidence="1">
    <location>
        <begin position="1"/>
        <end position="43"/>
    </location>
</feature>
<feature type="region of interest" description="Disordered" evidence="1">
    <location>
        <begin position="58"/>
        <end position="87"/>
    </location>
</feature>
<keyword evidence="3" id="KW-1185">Reference proteome</keyword>
<evidence type="ECO:0000256" key="1">
    <source>
        <dbReference type="SAM" id="MobiDB-lite"/>
    </source>
</evidence>
<feature type="compositionally biased region" description="Polar residues" evidence="1">
    <location>
        <begin position="61"/>
        <end position="77"/>
    </location>
</feature>
<dbReference type="AlphaFoldDB" id="A0A8B9ZZ55"/>
<name>A0A8B9ZZ55_9AVES</name>
<evidence type="ECO:0000313" key="3">
    <source>
        <dbReference type="Proteomes" id="UP000694549"/>
    </source>
</evidence>
<reference evidence="2" key="1">
    <citation type="submission" date="2025-08" db="UniProtKB">
        <authorList>
            <consortium name="Ensembl"/>
        </authorList>
    </citation>
    <scope>IDENTIFICATION</scope>
</reference>